<organism evidence="1 2">
    <name type="scientific">Coniosporium uncinatum</name>
    <dbReference type="NCBI Taxonomy" id="93489"/>
    <lineage>
        <taxon>Eukaryota</taxon>
        <taxon>Fungi</taxon>
        <taxon>Dikarya</taxon>
        <taxon>Ascomycota</taxon>
        <taxon>Pezizomycotina</taxon>
        <taxon>Dothideomycetes</taxon>
        <taxon>Dothideomycetes incertae sedis</taxon>
        <taxon>Coniosporium</taxon>
    </lineage>
</organism>
<sequence>MTRNIINATATGVAREAATPPENTIPTPHPTSSEPETITKRDVLQMSEFMDLIADLATANAAVVKANVDLTKANSELTQVALERGGKLEKLQQEIAELVQTREKDAGIREQKMIQEREEHEEKMRLLRIAHSEELVLKDEKLAALTEELADTDEAAGRMKQTLE</sequence>
<protein>
    <submittedName>
        <fullName evidence="1">Uncharacterized protein</fullName>
    </submittedName>
</protein>
<name>A0ACC3DVX7_9PEZI</name>
<evidence type="ECO:0000313" key="1">
    <source>
        <dbReference type="EMBL" id="KAK3080867.1"/>
    </source>
</evidence>
<dbReference type="EMBL" id="JAWDJW010000370">
    <property type="protein sequence ID" value="KAK3080867.1"/>
    <property type="molecule type" value="Genomic_DNA"/>
</dbReference>
<accession>A0ACC3DVX7</accession>
<reference evidence="1" key="1">
    <citation type="submission" date="2024-09" db="EMBL/GenBank/DDBJ databases">
        <title>Black Yeasts Isolated from many extreme environments.</title>
        <authorList>
            <person name="Coleine C."/>
            <person name="Stajich J.E."/>
            <person name="Selbmann L."/>
        </authorList>
    </citation>
    <scope>NUCLEOTIDE SEQUENCE</scope>
    <source>
        <strain evidence="1">CCFEE 5737</strain>
    </source>
</reference>
<evidence type="ECO:0000313" key="2">
    <source>
        <dbReference type="Proteomes" id="UP001186974"/>
    </source>
</evidence>
<comment type="caution">
    <text evidence="1">The sequence shown here is derived from an EMBL/GenBank/DDBJ whole genome shotgun (WGS) entry which is preliminary data.</text>
</comment>
<keyword evidence="2" id="KW-1185">Reference proteome</keyword>
<dbReference type="Proteomes" id="UP001186974">
    <property type="component" value="Unassembled WGS sequence"/>
</dbReference>
<proteinExistence type="predicted"/>
<gene>
    <name evidence="1" type="ORF">LTS18_012385</name>
</gene>